<proteinExistence type="predicted"/>
<protein>
    <submittedName>
        <fullName evidence="2">Uncharacterized protein</fullName>
    </submittedName>
</protein>
<evidence type="ECO:0000313" key="3">
    <source>
        <dbReference type="Proteomes" id="UP000324629"/>
    </source>
</evidence>
<dbReference type="EMBL" id="QNGE01004277">
    <property type="protein sequence ID" value="KAA3673049.1"/>
    <property type="molecule type" value="Genomic_DNA"/>
</dbReference>
<accession>A0A5J4NCS0</accession>
<comment type="caution">
    <text evidence="2">The sequence shown here is derived from an EMBL/GenBank/DDBJ whole genome shotgun (WGS) entry which is preliminary data.</text>
</comment>
<name>A0A5J4NCS0_9TREM</name>
<organism evidence="2 3">
    <name type="scientific">Paragonimus westermani</name>
    <dbReference type="NCBI Taxonomy" id="34504"/>
    <lineage>
        <taxon>Eukaryota</taxon>
        <taxon>Metazoa</taxon>
        <taxon>Spiralia</taxon>
        <taxon>Lophotrochozoa</taxon>
        <taxon>Platyhelminthes</taxon>
        <taxon>Trematoda</taxon>
        <taxon>Digenea</taxon>
        <taxon>Plagiorchiida</taxon>
        <taxon>Troglotremata</taxon>
        <taxon>Troglotrematidae</taxon>
        <taxon>Paragonimus</taxon>
    </lineage>
</organism>
<evidence type="ECO:0000313" key="2">
    <source>
        <dbReference type="EMBL" id="KAA3673049.1"/>
    </source>
</evidence>
<feature type="chain" id="PRO_5023862026" evidence="1">
    <location>
        <begin position="26"/>
        <end position="204"/>
    </location>
</feature>
<reference evidence="2 3" key="1">
    <citation type="journal article" date="2019" name="Gigascience">
        <title>Whole-genome sequence of the oriental lung fluke Paragonimus westermani.</title>
        <authorList>
            <person name="Oey H."/>
            <person name="Zakrzewski M."/>
            <person name="Narain K."/>
            <person name="Devi K.R."/>
            <person name="Agatsuma T."/>
            <person name="Nawaratna S."/>
            <person name="Gobert G.N."/>
            <person name="Jones M.K."/>
            <person name="Ragan M.A."/>
            <person name="McManus D.P."/>
            <person name="Krause L."/>
        </authorList>
    </citation>
    <scope>NUCLEOTIDE SEQUENCE [LARGE SCALE GENOMIC DNA]</scope>
    <source>
        <strain evidence="2 3">IND2009</strain>
    </source>
</reference>
<evidence type="ECO:0000256" key="1">
    <source>
        <dbReference type="SAM" id="SignalP"/>
    </source>
</evidence>
<feature type="signal peptide" evidence="1">
    <location>
        <begin position="1"/>
        <end position="25"/>
    </location>
</feature>
<sequence length="204" mass="23163">TLANMNVPIHVCFILLVTWCSCGHSALLSDGSLASVDMRKYDSRTRNNKRGTYHDLCVTGTAYQNGKKLPWKERYKNKTDPLFRYLSDDICLSIHNAFIPNTTLVTAWSLCELERAKNGSTIATVHVYLTKDRLAERRVKFGSKHFFRTVKQLLTNYTRKPVSGLIYLGDIKSVKADGSLSSVAKWNITLPIIALIVKYYLECH</sequence>
<feature type="non-terminal residue" evidence="2">
    <location>
        <position position="1"/>
    </location>
</feature>
<keyword evidence="1" id="KW-0732">Signal</keyword>
<keyword evidence="3" id="KW-1185">Reference proteome</keyword>
<dbReference type="Proteomes" id="UP000324629">
    <property type="component" value="Unassembled WGS sequence"/>
</dbReference>
<dbReference type="AlphaFoldDB" id="A0A5J4NCS0"/>
<gene>
    <name evidence="2" type="ORF">DEA37_0011247</name>
</gene>